<feature type="compositionally biased region" description="Basic residues" evidence="1">
    <location>
        <begin position="155"/>
        <end position="170"/>
    </location>
</feature>
<proteinExistence type="predicted"/>
<gene>
    <name evidence="2" type="ORF">EJ04DRAFT_599831</name>
</gene>
<feature type="region of interest" description="Disordered" evidence="1">
    <location>
        <begin position="1"/>
        <end position="101"/>
    </location>
</feature>
<evidence type="ECO:0000313" key="3">
    <source>
        <dbReference type="Proteomes" id="UP000799444"/>
    </source>
</evidence>
<keyword evidence="3" id="KW-1185">Reference proteome</keyword>
<evidence type="ECO:0000313" key="2">
    <source>
        <dbReference type="EMBL" id="KAF2726464.1"/>
    </source>
</evidence>
<dbReference type="OrthoDB" id="3695090at2759"/>
<feature type="compositionally biased region" description="Basic and acidic residues" evidence="1">
    <location>
        <begin position="45"/>
        <end position="101"/>
    </location>
</feature>
<accession>A0A9P4UTT7</accession>
<dbReference type="EMBL" id="ML996475">
    <property type="protein sequence ID" value="KAF2726464.1"/>
    <property type="molecule type" value="Genomic_DNA"/>
</dbReference>
<name>A0A9P4UTT7_9PLEO</name>
<reference evidence="2" key="1">
    <citation type="journal article" date="2020" name="Stud. Mycol.">
        <title>101 Dothideomycetes genomes: a test case for predicting lifestyles and emergence of pathogens.</title>
        <authorList>
            <person name="Haridas S."/>
            <person name="Albert R."/>
            <person name="Binder M."/>
            <person name="Bloem J."/>
            <person name="Labutti K."/>
            <person name="Salamov A."/>
            <person name="Andreopoulos B."/>
            <person name="Baker S."/>
            <person name="Barry K."/>
            <person name="Bills G."/>
            <person name="Bluhm B."/>
            <person name="Cannon C."/>
            <person name="Castanera R."/>
            <person name="Culley D."/>
            <person name="Daum C."/>
            <person name="Ezra D."/>
            <person name="Gonzalez J."/>
            <person name="Henrissat B."/>
            <person name="Kuo A."/>
            <person name="Liang C."/>
            <person name="Lipzen A."/>
            <person name="Lutzoni F."/>
            <person name="Magnuson J."/>
            <person name="Mondo S."/>
            <person name="Nolan M."/>
            <person name="Ohm R."/>
            <person name="Pangilinan J."/>
            <person name="Park H.-J."/>
            <person name="Ramirez L."/>
            <person name="Alfaro M."/>
            <person name="Sun H."/>
            <person name="Tritt A."/>
            <person name="Yoshinaga Y."/>
            <person name="Zwiers L.-H."/>
            <person name="Turgeon B."/>
            <person name="Goodwin S."/>
            <person name="Spatafora J."/>
            <person name="Crous P."/>
            <person name="Grigoriev I."/>
        </authorList>
    </citation>
    <scope>NUCLEOTIDE SEQUENCE</scope>
    <source>
        <strain evidence="2">CBS 125425</strain>
    </source>
</reference>
<feature type="region of interest" description="Disordered" evidence="1">
    <location>
        <begin position="117"/>
        <end position="170"/>
    </location>
</feature>
<protein>
    <submittedName>
        <fullName evidence="2">Uncharacterized protein</fullName>
    </submittedName>
</protein>
<sequence length="170" mass="19402">MHRERKRRQHGKALPDPNSEGNHGGAKFWSPKKVSRARDQLAQQEADKLFHQQQKEEETLRRQHAKEEKAVLQEERRRDALATRQRRAELKEQEQQGKADAKALKLQMKNDILVAKKGKAHKTDITSPNASSAASSATRVEEQVAVEVGSVAHQSKTRTRQTKRPARYNS</sequence>
<feature type="compositionally biased region" description="Basic residues" evidence="1">
    <location>
        <begin position="1"/>
        <end position="11"/>
    </location>
</feature>
<dbReference type="Proteomes" id="UP000799444">
    <property type="component" value="Unassembled WGS sequence"/>
</dbReference>
<comment type="caution">
    <text evidence="2">The sequence shown here is derived from an EMBL/GenBank/DDBJ whole genome shotgun (WGS) entry which is preliminary data.</text>
</comment>
<organism evidence="2 3">
    <name type="scientific">Polyplosphaeria fusca</name>
    <dbReference type="NCBI Taxonomy" id="682080"/>
    <lineage>
        <taxon>Eukaryota</taxon>
        <taxon>Fungi</taxon>
        <taxon>Dikarya</taxon>
        <taxon>Ascomycota</taxon>
        <taxon>Pezizomycotina</taxon>
        <taxon>Dothideomycetes</taxon>
        <taxon>Pleosporomycetidae</taxon>
        <taxon>Pleosporales</taxon>
        <taxon>Tetraplosphaeriaceae</taxon>
        <taxon>Polyplosphaeria</taxon>
    </lineage>
</organism>
<evidence type="ECO:0000256" key="1">
    <source>
        <dbReference type="SAM" id="MobiDB-lite"/>
    </source>
</evidence>
<dbReference type="AlphaFoldDB" id="A0A9P4UTT7"/>